<keyword evidence="3" id="KW-1185">Reference proteome</keyword>
<evidence type="ECO:0000313" key="2">
    <source>
        <dbReference type="EMBL" id="WRS40738.1"/>
    </source>
</evidence>
<dbReference type="Proteomes" id="UP001334732">
    <property type="component" value="Chromosome"/>
</dbReference>
<keyword evidence="2" id="KW-0645">Protease</keyword>
<dbReference type="Pfam" id="PF01863">
    <property type="entry name" value="YgjP-like"/>
    <property type="match status" value="1"/>
</dbReference>
<dbReference type="EC" id="3.4.-.-" evidence="2"/>
<dbReference type="PANTHER" id="PTHR30399">
    <property type="entry name" value="UNCHARACTERIZED PROTEIN YGJP"/>
    <property type="match status" value="1"/>
</dbReference>
<protein>
    <submittedName>
        <fullName evidence="2">SprT family zinc-dependent metalloprotease</fullName>
        <ecNumber evidence="2">3.4.-.-</ecNumber>
    </submittedName>
</protein>
<proteinExistence type="predicted"/>
<gene>
    <name evidence="2" type="ORF">VA613_12485</name>
</gene>
<evidence type="ECO:0000313" key="3">
    <source>
        <dbReference type="Proteomes" id="UP001334732"/>
    </source>
</evidence>
<dbReference type="CDD" id="cd07344">
    <property type="entry name" value="M48_yhfN_like"/>
    <property type="match status" value="1"/>
</dbReference>
<dbReference type="GO" id="GO:0008237">
    <property type="term" value="F:metallopeptidase activity"/>
    <property type="evidence" value="ECO:0007669"/>
    <property type="project" value="UniProtKB-KW"/>
</dbReference>
<name>A0ABZ1CMW7_9PROT</name>
<dbReference type="PANTHER" id="PTHR30399:SF1">
    <property type="entry name" value="UTP PYROPHOSPHATASE"/>
    <property type="match status" value="1"/>
</dbReference>
<keyword evidence="2" id="KW-0482">Metalloprotease</keyword>
<dbReference type="InterPro" id="IPR002725">
    <property type="entry name" value="YgjP-like_metallopeptidase"/>
</dbReference>
<accession>A0ABZ1CMW7</accession>
<dbReference type="Gene3D" id="3.30.2010.10">
    <property type="entry name" value="Metalloproteases ('zincins'), catalytic domain"/>
    <property type="match status" value="1"/>
</dbReference>
<dbReference type="EMBL" id="CP141769">
    <property type="protein sequence ID" value="WRS40738.1"/>
    <property type="molecule type" value="Genomic_DNA"/>
</dbReference>
<organism evidence="2 3">
    <name type="scientific">Thiobacillus sedimenti</name>
    <dbReference type="NCBI Taxonomy" id="3110231"/>
    <lineage>
        <taxon>Bacteria</taxon>
        <taxon>Pseudomonadati</taxon>
        <taxon>Pseudomonadota</taxon>
        <taxon>Betaproteobacteria</taxon>
        <taxon>Nitrosomonadales</taxon>
        <taxon>Thiobacillaceae</taxon>
        <taxon>Thiobacillus</taxon>
    </lineage>
</organism>
<feature type="domain" description="YgjP-like metallopeptidase" evidence="1">
    <location>
        <begin position="28"/>
        <end position="227"/>
    </location>
</feature>
<sequence>MLPHTNSGVLQIGDAAVPYQLRRSRRRRTLGLTVTAQEVRIHAPSWTPRAEIESYVRQQRDWLQRAWSRMHAGMQRAESGAANELRYLGRRLRLDVRHSLFHEVRRDGDTLRVYAPLDADAGELVRDWLLARAERLLAWRLARIARRLGRAPSRFALSDAQTQWGSCTRRGHIRLNWRLVQAPLALIDYVAAHELAHLVHLDHSPRFWAQVAQLCPDALARRAELRKMGHSLFQV</sequence>
<reference evidence="2 3" key="1">
    <citation type="submission" date="2023-12" db="EMBL/GenBank/DDBJ databases">
        <title>Thiobacillus sedimentum sp. nov., a chemolithoautotrophic sulfur-oxidizing bacterium isolated from freshwater sediment.</title>
        <authorList>
            <person name="Luo J."/>
            <person name="Dai C."/>
        </authorList>
    </citation>
    <scope>NUCLEOTIDE SEQUENCE [LARGE SCALE GENOMIC DNA]</scope>
    <source>
        <strain evidence="2 3">SCUT-2</strain>
    </source>
</reference>
<evidence type="ECO:0000259" key="1">
    <source>
        <dbReference type="Pfam" id="PF01863"/>
    </source>
</evidence>
<keyword evidence="2" id="KW-0378">Hydrolase</keyword>
<dbReference type="InterPro" id="IPR053136">
    <property type="entry name" value="UTP_pyrophosphatase-like"/>
</dbReference>
<dbReference type="RefSeq" id="WP_324781251.1">
    <property type="nucleotide sequence ID" value="NZ_CP141769.1"/>
</dbReference>